<reference evidence="4" key="1">
    <citation type="submission" date="2024-06" db="EMBL/GenBank/DDBJ databases">
        <title>Hwangdonia haimaensis gen. nov., sp. nov., a member of the family Flavobacteriaceae isolated from the haima cold seep.</title>
        <authorList>
            <person name="Li J."/>
        </authorList>
    </citation>
    <scope>NUCLEOTIDE SEQUENCE [LARGE SCALE GENOMIC DNA]</scope>
    <source>
        <strain evidence="4">SCSIO 19198</strain>
    </source>
</reference>
<accession>A0AA97HQK9</accession>
<name>A0AA97HQK9_9FLAO</name>
<dbReference type="KEGG" id="hws:RNZ46_10810"/>
<feature type="transmembrane region" description="Helical" evidence="2">
    <location>
        <begin position="55"/>
        <end position="79"/>
    </location>
</feature>
<proteinExistence type="predicted"/>
<organism evidence="3 4">
    <name type="scientific">Hwangdonia lutea</name>
    <dbReference type="NCBI Taxonomy" id="3075823"/>
    <lineage>
        <taxon>Bacteria</taxon>
        <taxon>Pseudomonadati</taxon>
        <taxon>Bacteroidota</taxon>
        <taxon>Flavobacteriia</taxon>
        <taxon>Flavobacteriales</taxon>
        <taxon>Flavobacteriaceae</taxon>
        <taxon>Hwangdonia</taxon>
    </lineage>
</organism>
<dbReference type="EMBL" id="CP136521">
    <property type="protein sequence ID" value="WOD42483.1"/>
    <property type="molecule type" value="Genomic_DNA"/>
</dbReference>
<evidence type="ECO:0000256" key="2">
    <source>
        <dbReference type="SAM" id="Phobius"/>
    </source>
</evidence>
<gene>
    <name evidence="3" type="ORF">RNZ46_10810</name>
</gene>
<dbReference type="RefSeq" id="WP_316982215.1">
    <property type="nucleotide sequence ID" value="NZ_CP136521.1"/>
</dbReference>
<keyword evidence="1" id="KW-0175">Coiled coil</keyword>
<feature type="transmembrane region" description="Helical" evidence="2">
    <location>
        <begin position="21"/>
        <end position="43"/>
    </location>
</feature>
<evidence type="ECO:0000256" key="1">
    <source>
        <dbReference type="SAM" id="Coils"/>
    </source>
</evidence>
<sequence>MHFKGFLCLIIRSTSFCVLHLFYFLAPQLFSIFTCNKLSIAILNSLRENVMENGFVILSIVALLFLSIYGYTYGSIALAKIKQKKAKKKELMLEEIRLEERKRKQDLRDEKLRKQNKRREEIKHELKLLEEMKRNNDRLNTMRVETMKEKKVS</sequence>
<protein>
    <submittedName>
        <fullName evidence="3">Uncharacterized protein</fullName>
    </submittedName>
</protein>
<dbReference type="AlphaFoldDB" id="A0AA97HQK9"/>
<feature type="coiled-coil region" evidence="1">
    <location>
        <begin position="81"/>
        <end position="149"/>
    </location>
</feature>
<keyword evidence="4" id="KW-1185">Reference proteome</keyword>
<keyword evidence="2" id="KW-1133">Transmembrane helix</keyword>
<keyword evidence="2" id="KW-0472">Membrane</keyword>
<evidence type="ECO:0000313" key="4">
    <source>
        <dbReference type="Proteomes" id="UP001302486"/>
    </source>
</evidence>
<dbReference type="Proteomes" id="UP001302486">
    <property type="component" value="Chromosome"/>
</dbReference>
<keyword evidence="2" id="KW-0812">Transmembrane</keyword>
<evidence type="ECO:0000313" key="3">
    <source>
        <dbReference type="EMBL" id="WOD42483.1"/>
    </source>
</evidence>